<feature type="region of interest" description="Disordered" evidence="1">
    <location>
        <begin position="386"/>
        <end position="418"/>
    </location>
</feature>
<dbReference type="InterPro" id="IPR005094">
    <property type="entry name" value="Endonuclease_MobA/VirD2"/>
</dbReference>
<feature type="region of interest" description="Disordered" evidence="1">
    <location>
        <begin position="263"/>
        <end position="289"/>
    </location>
</feature>
<name>A0A3L9XY74_9RHOB</name>
<evidence type="ECO:0000313" key="4">
    <source>
        <dbReference type="Proteomes" id="UP000281343"/>
    </source>
</evidence>
<dbReference type="EMBL" id="RCNT01000007">
    <property type="protein sequence ID" value="RMA41571.1"/>
    <property type="molecule type" value="Genomic_DNA"/>
</dbReference>
<proteinExistence type="predicted"/>
<evidence type="ECO:0000259" key="2">
    <source>
        <dbReference type="Pfam" id="PF03432"/>
    </source>
</evidence>
<keyword evidence="4" id="KW-1185">Reference proteome</keyword>
<dbReference type="Proteomes" id="UP000281343">
    <property type="component" value="Unassembled WGS sequence"/>
</dbReference>
<accession>A0A3L9XY74</accession>
<dbReference type="RefSeq" id="WP_121898830.1">
    <property type="nucleotide sequence ID" value="NZ_RCNT01000007.1"/>
</dbReference>
<protein>
    <submittedName>
        <fullName evidence="3">Relaxase</fullName>
    </submittedName>
</protein>
<dbReference type="Pfam" id="PF03432">
    <property type="entry name" value="Relaxase"/>
    <property type="match status" value="1"/>
</dbReference>
<evidence type="ECO:0000256" key="1">
    <source>
        <dbReference type="SAM" id="MobiDB-lite"/>
    </source>
</evidence>
<organism evidence="3 4">
    <name type="scientific">Rhodophyticola porphyridii</name>
    <dbReference type="NCBI Taxonomy" id="1852017"/>
    <lineage>
        <taxon>Bacteria</taxon>
        <taxon>Pseudomonadati</taxon>
        <taxon>Pseudomonadota</taxon>
        <taxon>Alphaproteobacteria</taxon>
        <taxon>Rhodobacterales</taxon>
        <taxon>Roseobacteraceae</taxon>
        <taxon>Rhodophyticola</taxon>
    </lineage>
</organism>
<feature type="compositionally biased region" description="Basic and acidic residues" evidence="1">
    <location>
        <begin position="387"/>
        <end position="404"/>
    </location>
</feature>
<reference evidence="3 4" key="1">
    <citation type="submission" date="2018-10" db="EMBL/GenBank/DDBJ databases">
        <authorList>
            <person name="Jung H.S."/>
            <person name="Jeon C.O."/>
        </authorList>
    </citation>
    <scope>NUCLEOTIDE SEQUENCE [LARGE SCALE GENOMIC DNA]</scope>
    <source>
        <strain evidence="3 4">MA-7-27</strain>
    </source>
</reference>
<evidence type="ECO:0000313" key="3">
    <source>
        <dbReference type="EMBL" id="RMA41571.1"/>
    </source>
</evidence>
<dbReference type="AlphaFoldDB" id="A0A3L9XY74"/>
<sequence>MIMVGNQRGNGLNLAAHLLNDRDNDHVEVHELRGFTAENLHGAFQEADAISKGTKCQQYLFSLSISPPETEKVSTSNILDAIERAEQKLGLDDQARAIVFHEKNGRRHAHVVWSRIDVMEMKAINLPFYKARLNDVSKDLFLEHGWRLPDGYRDRNNRDPRNFTLQEWQQAKRTKKDAREIKRTLQEAWSVSDTKEAFTHALEDKGYVLARGDRRGFVAVDVQGEVYAIPKWSGLKTKQVREKLGDPKDLRSVDEAKAHIAETMQPSLSRWQEELEARKQKQKDARERQRRKLIERQRAERQRLKAKLEDRQTLEDRQRQARFRTGLQGLWDRVRGEHSRIRRENEASAWKAHLRDQQQTDEMIFHQIEERKALKREKVIEMSSIKDQAHDLASDRERFREARGRPSGMARDGPRFER</sequence>
<dbReference type="OrthoDB" id="1826980at2"/>
<feature type="domain" description="MobA/VirD2-like nuclease" evidence="2">
    <location>
        <begin position="21"/>
        <end position="146"/>
    </location>
</feature>
<gene>
    <name evidence="3" type="ORF">D9R08_14840</name>
</gene>
<comment type="caution">
    <text evidence="3">The sequence shown here is derived from an EMBL/GenBank/DDBJ whole genome shotgun (WGS) entry which is preliminary data.</text>
</comment>
<feature type="compositionally biased region" description="Basic and acidic residues" evidence="1">
    <location>
        <begin position="271"/>
        <end position="289"/>
    </location>
</feature>